<dbReference type="InterPro" id="IPR013024">
    <property type="entry name" value="GGCT-like"/>
</dbReference>
<dbReference type="InterPro" id="IPR036568">
    <property type="entry name" value="GGCT-like_sf"/>
</dbReference>
<comment type="caution">
    <text evidence="4">The sequence shown here is derived from an EMBL/GenBank/DDBJ whole genome shotgun (WGS) entry which is preliminary data.</text>
</comment>
<dbReference type="PANTHER" id="PTHR31544">
    <property type="entry name" value="AIG2-LIKE PROTEIN D"/>
    <property type="match status" value="1"/>
</dbReference>
<feature type="domain" description="Gamma-glutamylcyclotransferase AIG2-like" evidence="3">
    <location>
        <begin position="5"/>
        <end position="115"/>
    </location>
</feature>
<dbReference type="RefSeq" id="WP_078253472.1">
    <property type="nucleotide sequence ID" value="NZ_MUYU01000006.1"/>
</dbReference>
<dbReference type="CDD" id="cd06661">
    <property type="entry name" value="GGCT_like"/>
    <property type="match status" value="1"/>
</dbReference>
<organism evidence="4 5">
    <name type="scientific">Moraxella pluranimalium</name>
    <dbReference type="NCBI Taxonomy" id="470453"/>
    <lineage>
        <taxon>Bacteria</taxon>
        <taxon>Pseudomonadati</taxon>
        <taxon>Pseudomonadota</taxon>
        <taxon>Gammaproteobacteria</taxon>
        <taxon>Moraxellales</taxon>
        <taxon>Moraxellaceae</taxon>
        <taxon>Moraxella</taxon>
    </lineage>
</organism>
<keyword evidence="1" id="KW-0808">Transferase</keyword>
<dbReference type="Pfam" id="PF06094">
    <property type="entry name" value="GGACT"/>
    <property type="match status" value="1"/>
</dbReference>
<dbReference type="Proteomes" id="UP000189800">
    <property type="component" value="Unassembled WGS sequence"/>
</dbReference>
<dbReference type="GO" id="GO:0016740">
    <property type="term" value="F:transferase activity"/>
    <property type="evidence" value="ECO:0007669"/>
    <property type="project" value="UniProtKB-KW"/>
</dbReference>
<dbReference type="AlphaFoldDB" id="A0A1T0CTN5"/>
<dbReference type="SUPFAM" id="SSF110857">
    <property type="entry name" value="Gamma-glutamyl cyclotransferase-like"/>
    <property type="match status" value="1"/>
</dbReference>
<dbReference type="OrthoDB" id="5070127at2"/>
<evidence type="ECO:0000313" key="4">
    <source>
        <dbReference type="EMBL" id="OOS25715.1"/>
    </source>
</evidence>
<name>A0A1T0CTN5_9GAMM</name>
<proteinExistence type="predicted"/>
<accession>A0A1T0CTN5</accession>
<keyword evidence="5" id="KW-1185">Reference proteome</keyword>
<dbReference type="InterPro" id="IPR045038">
    <property type="entry name" value="AIG2-like"/>
</dbReference>
<sequence length="122" mass="13451">MLNRLFVYGTLAPNRSNHHWLANIGGQFETASMTGVLIPEGWGAAEGYPAIIPCEQGRVVEGYLFSSDNLPEHWQALDDFEGEGYVRTEVLVTMADGTQQTAWVYALAVNESDKAKLIAQYA</sequence>
<dbReference type="EMBL" id="MUYU01000006">
    <property type="protein sequence ID" value="OOS25715.1"/>
    <property type="molecule type" value="Genomic_DNA"/>
</dbReference>
<gene>
    <name evidence="4" type="ORF">B0680_02550</name>
</gene>
<dbReference type="Gene3D" id="3.10.490.10">
    <property type="entry name" value="Gamma-glutamyl cyclotransferase-like"/>
    <property type="match status" value="1"/>
</dbReference>
<evidence type="ECO:0000313" key="5">
    <source>
        <dbReference type="Proteomes" id="UP000189800"/>
    </source>
</evidence>
<evidence type="ECO:0000259" key="3">
    <source>
        <dbReference type="Pfam" id="PF06094"/>
    </source>
</evidence>
<protein>
    <recommendedName>
        <fullName evidence="2">Putative gamma-glutamylcyclotransferase</fullName>
    </recommendedName>
</protein>
<evidence type="ECO:0000256" key="2">
    <source>
        <dbReference type="ARBA" id="ARBA00030602"/>
    </source>
</evidence>
<dbReference type="InterPro" id="IPR009288">
    <property type="entry name" value="AIG2-like_dom"/>
</dbReference>
<reference evidence="4 5" key="1">
    <citation type="submission" date="2017-02" db="EMBL/GenBank/DDBJ databases">
        <title>Draft genome sequence of Moraxella pluranimalium CCUG 54913T type strain.</title>
        <authorList>
            <person name="Salva-Serra F."/>
            <person name="Engstrom-Jakobsson H."/>
            <person name="Thorell K."/>
            <person name="Jaen-Luchoro D."/>
            <person name="Gonzales-Siles L."/>
            <person name="Karlsson R."/>
            <person name="Yazdan S."/>
            <person name="Boulund F."/>
            <person name="Johnning A."/>
            <person name="Engstrand L."/>
            <person name="Kristiansson E."/>
            <person name="Moore E."/>
        </authorList>
    </citation>
    <scope>NUCLEOTIDE SEQUENCE [LARGE SCALE GENOMIC DNA]</scope>
    <source>
        <strain evidence="4 5">CCUG 54913</strain>
    </source>
</reference>
<evidence type="ECO:0000256" key="1">
    <source>
        <dbReference type="ARBA" id="ARBA00022679"/>
    </source>
</evidence>
<dbReference type="PANTHER" id="PTHR31544:SF2">
    <property type="entry name" value="AIG2-LIKE PROTEIN D"/>
    <property type="match status" value="1"/>
</dbReference>